<evidence type="ECO:0000313" key="1">
    <source>
        <dbReference type="EMBL" id="KAI7987211.1"/>
    </source>
</evidence>
<comment type="caution">
    <text evidence="1">The sequence shown here is derived from an EMBL/GenBank/DDBJ whole genome shotgun (WGS) entry which is preliminary data.</text>
</comment>
<reference evidence="1 2" key="1">
    <citation type="journal article" date="2022" name="Plant J.">
        <title>Chromosome-level genome of Camellia lanceoleosa provides a valuable resource for understanding genome evolution and self-incompatibility.</title>
        <authorList>
            <person name="Gong W."/>
            <person name="Xiao S."/>
            <person name="Wang L."/>
            <person name="Liao Z."/>
            <person name="Chang Y."/>
            <person name="Mo W."/>
            <person name="Hu G."/>
            <person name="Li W."/>
            <person name="Zhao G."/>
            <person name="Zhu H."/>
            <person name="Hu X."/>
            <person name="Ji K."/>
            <person name="Xiang X."/>
            <person name="Song Q."/>
            <person name="Yuan D."/>
            <person name="Jin S."/>
            <person name="Zhang L."/>
        </authorList>
    </citation>
    <scope>NUCLEOTIDE SEQUENCE [LARGE SCALE GENOMIC DNA]</scope>
    <source>
        <strain evidence="1">SQ_2022a</strain>
    </source>
</reference>
<protein>
    <submittedName>
        <fullName evidence="1">Uncharacterized protein</fullName>
    </submittedName>
</protein>
<accession>A0ACC0FGW3</accession>
<proteinExistence type="predicted"/>
<evidence type="ECO:0000313" key="2">
    <source>
        <dbReference type="Proteomes" id="UP001060215"/>
    </source>
</evidence>
<organism evidence="1 2">
    <name type="scientific">Camellia lanceoleosa</name>
    <dbReference type="NCBI Taxonomy" id="1840588"/>
    <lineage>
        <taxon>Eukaryota</taxon>
        <taxon>Viridiplantae</taxon>
        <taxon>Streptophyta</taxon>
        <taxon>Embryophyta</taxon>
        <taxon>Tracheophyta</taxon>
        <taxon>Spermatophyta</taxon>
        <taxon>Magnoliopsida</taxon>
        <taxon>eudicotyledons</taxon>
        <taxon>Gunneridae</taxon>
        <taxon>Pentapetalae</taxon>
        <taxon>asterids</taxon>
        <taxon>Ericales</taxon>
        <taxon>Theaceae</taxon>
        <taxon>Camellia</taxon>
    </lineage>
</organism>
<keyword evidence="2" id="KW-1185">Reference proteome</keyword>
<name>A0ACC0FGW3_9ERIC</name>
<gene>
    <name evidence="1" type="ORF">LOK49_LG13G01511</name>
</gene>
<dbReference type="EMBL" id="CM045771">
    <property type="protein sequence ID" value="KAI7987211.1"/>
    <property type="molecule type" value="Genomic_DNA"/>
</dbReference>
<sequence length="526" mass="59534">MLHSYPVSIWFVAGEVVVLSGLYNLVNVSVPDVNMSKVFRSDALCCLYVWFRLVQWSCFFLFCLMCVKYWICEHSTIVKPETENIFPKFLKWDIGALVSRMLRSLEYERDISATDKGLVTSLVGNICDSNVNNLGDGSDINIDGDRGRLDVADNFVEKRVRMAHPSDDGMQVKSNDVYNPVHNTVNDVAVGTEVEKALNPMADIEMRNKANEGMIAKLDEEVVRLKSKMELQVMNIVCGFECVMKVKDEEIRKLQNENKEFWQTILILEDQLADHQMHNVMQAFRKVDVSVVDLHTMSDSSPMSLRSMGDVSLSDHEVQVLPYVADGGYGVAGQNWFVRKIKTKVRKELRLKDYDNPLGWERGKRIVTHMDEGLEVDKCNVNYDVIDVDMLACLPENGLVINTYADILLTKQANVGSGDDLLDKSYFFSSICMKERVFSVMKRSLRANGIDEQSIDETFNHLFESIADCPQQRVDSLDCAVIVCAVIRQYVHNLDVGGSLQGNNDIVLRANMVKGFVNDTIRGLKD</sequence>
<dbReference type="Proteomes" id="UP001060215">
    <property type="component" value="Chromosome 14"/>
</dbReference>